<dbReference type="RefSeq" id="WP_343129951.1">
    <property type="nucleotide sequence ID" value="NZ_JBCITK010000001.1"/>
</dbReference>
<dbReference type="InterPro" id="IPR036291">
    <property type="entry name" value="NAD(P)-bd_dom_sf"/>
</dbReference>
<protein>
    <submittedName>
        <fullName evidence="3">Gfo/Idh/MocA family oxidoreductase</fullName>
    </submittedName>
</protein>
<dbReference type="Pfam" id="PF01408">
    <property type="entry name" value="GFO_IDH_MocA"/>
    <property type="match status" value="1"/>
</dbReference>
<dbReference type="Gene3D" id="3.40.50.720">
    <property type="entry name" value="NAD(P)-binding Rossmann-like Domain"/>
    <property type="match status" value="1"/>
</dbReference>
<dbReference type="PANTHER" id="PTHR43377:SF1">
    <property type="entry name" value="BILIVERDIN REDUCTASE A"/>
    <property type="match status" value="1"/>
</dbReference>
<dbReference type="SUPFAM" id="SSF55347">
    <property type="entry name" value="Glyceraldehyde-3-phosphate dehydrogenase-like, C-terminal domain"/>
    <property type="match status" value="1"/>
</dbReference>
<evidence type="ECO:0000313" key="3">
    <source>
        <dbReference type="EMBL" id="MEN0642939.1"/>
    </source>
</evidence>
<evidence type="ECO:0000259" key="1">
    <source>
        <dbReference type="Pfam" id="PF01408"/>
    </source>
</evidence>
<dbReference type="InterPro" id="IPR051450">
    <property type="entry name" value="Gfo/Idh/MocA_Oxidoreductases"/>
</dbReference>
<keyword evidence="4" id="KW-1185">Reference proteome</keyword>
<feature type="domain" description="GFO/IDH/MocA-like oxidoreductase" evidence="2">
    <location>
        <begin position="129"/>
        <end position="255"/>
    </location>
</feature>
<dbReference type="Gene3D" id="3.30.360.10">
    <property type="entry name" value="Dihydrodipicolinate Reductase, domain 2"/>
    <property type="match status" value="1"/>
</dbReference>
<gene>
    <name evidence="3" type="ORF">MKY91_07245</name>
</gene>
<feature type="domain" description="Gfo/Idh/MocA-like oxidoreductase N-terminal" evidence="1">
    <location>
        <begin position="16"/>
        <end position="119"/>
    </location>
</feature>
<evidence type="ECO:0000259" key="2">
    <source>
        <dbReference type="Pfam" id="PF22725"/>
    </source>
</evidence>
<sequence>MVKVAMLSRWHVHANDYAREALENNDVEITAVWDEDAKRGQDWADELNVPFVADLDELLAKDEIEGVIVDTPTNMHRDVIIAAVKANKHVFSEKVLALTTAECEEILEAVERQGVSLMLSLPRLNDPTYLYAEEALKQGLLGSLTSIRCRLEHGGAVATEANPNGWLPEHFYHKEQCGGGALIDLGAHPIYLTNRLAGEVESVMCEMGSFTGKEVDDHASVITRHKSGAIGVIEAGFVASGSPFILELHGTKGSILIEEHALRIRSSELEDGGWQTPQLPQKESSAMQQWVSEILHNQTPRITGDDMIQLTRLNEAAKKSAENGTRVLLTK</sequence>
<name>A0ABU9VGI5_9BACI</name>
<proteinExistence type="predicted"/>
<dbReference type="PANTHER" id="PTHR43377">
    <property type="entry name" value="BILIVERDIN REDUCTASE A"/>
    <property type="match status" value="1"/>
</dbReference>
<comment type="caution">
    <text evidence="3">The sequence shown here is derived from an EMBL/GenBank/DDBJ whole genome shotgun (WGS) entry which is preliminary data.</text>
</comment>
<evidence type="ECO:0000313" key="4">
    <source>
        <dbReference type="Proteomes" id="UP001418796"/>
    </source>
</evidence>
<accession>A0ABU9VGI5</accession>
<organism evidence="3 4">
    <name type="scientific">Alkalicoccobacillus gibsonii</name>
    <dbReference type="NCBI Taxonomy" id="79881"/>
    <lineage>
        <taxon>Bacteria</taxon>
        <taxon>Bacillati</taxon>
        <taxon>Bacillota</taxon>
        <taxon>Bacilli</taxon>
        <taxon>Bacillales</taxon>
        <taxon>Bacillaceae</taxon>
        <taxon>Alkalicoccobacillus</taxon>
    </lineage>
</organism>
<dbReference type="Pfam" id="PF22725">
    <property type="entry name" value="GFO_IDH_MocA_C3"/>
    <property type="match status" value="1"/>
</dbReference>
<dbReference type="InterPro" id="IPR055170">
    <property type="entry name" value="GFO_IDH_MocA-like_dom"/>
</dbReference>
<dbReference type="EMBL" id="JBCITK010000001">
    <property type="protein sequence ID" value="MEN0642939.1"/>
    <property type="molecule type" value="Genomic_DNA"/>
</dbReference>
<dbReference type="SUPFAM" id="SSF51735">
    <property type="entry name" value="NAD(P)-binding Rossmann-fold domains"/>
    <property type="match status" value="1"/>
</dbReference>
<dbReference type="Proteomes" id="UP001418796">
    <property type="component" value="Unassembled WGS sequence"/>
</dbReference>
<dbReference type="InterPro" id="IPR000683">
    <property type="entry name" value="Gfo/Idh/MocA-like_OxRdtase_N"/>
</dbReference>
<reference evidence="3 4" key="1">
    <citation type="submission" date="2024-03" db="EMBL/GenBank/DDBJ databases">
        <title>Bacilli Hybrid Assemblies.</title>
        <authorList>
            <person name="Kovac J."/>
        </authorList>
    </citation>
    <scope>NUCLEOTIDE SEQUENCE [LARGE SCALE GENOMIC DNA]</scope>
    <source>
        <strain evidence="3 4">FSL R7-0666</strain>
    </source>
</reference>